<dbReference type="InParanoid" id="A0A5C7EHL8"/>
<protein>
    <recommendedName>
        <fullName evidence="4">Porin</fullName>
    </recommendedName>
</protein>
<dbReference type="Proteomes" id="UP000321201">
    <property type="component" value="Unassembled WGS sequence"/>
</dbReference>
<proteinExistence type="predicted"/>
<evidence type="ECO:0000313" key="3">
    <source>
        <dbReference type="Proteomes" id="UP000321201"/>
    </source>
</evidence>
<dbReference type="AlphaFoldDB" id="A0A5C7EHL8"/>
<dbReference type="EMBL" id="VPFL01000021">
    <property type="protein sequence ID" value="TXF10831.1"/>
    <property type="molecule type" value="Genomic_DNA"/>
</dbReference>
<dbReference type="RefSeq" id="WP_147800724.1">
    <property type="nucleotide sequence ID" value="NZ_VPFL01000021.1"/>
</dbReference>
<reference evidence="2 3" key="1">
    <citation type="submission" date="2019-08" db="EMBL/GenBank/DDBJ databases">
        <title>Pelomicrobium methylotrophicum gen. nov., sp. nov. a moderately thermophilic, facultatively anaerobic, lithoautotrophic and methylotrophic bacterium isolated from a terrestrial mud volcano.</title>
        <authorList>
            <person name="Slobodkina G.B."/>
            <person name="Merkel A.Y."/>
            <person name="Slobodkin A.I."/>
        </authorList>
    </citation>
    <scope>NUCLEOTIDE SEQUENCE [LARGE SCALE GENOMIC DNA]</scope>
    <source>
        <strain evidence="2 3">SM250</strain>
    </source>
</reference>
<organism evidence="2 3">
    <name type="scientific">Pelomicrobium methylotrophicum</name>
    <dbReference type="NCBI Taxonomy" id="2602750"/>
    <lineage>
        <taxon>Bacteria</taxon>
        <taxon>Pseudomonadati</taxon>
        <taxon>Pseudomonadota</taxon>
        <taxon>Hydrogenophilia</taxon>
        <taxon>Hydrogenophilia incertae sedis</taxon>
        <taxon>Pelomicrobium</taxon>
    </lineage>
</organism>
<feature type="region of interest" description="Disordered" evidence="1">
    <location>
        <begin position="27"/>
        <end position="50"/>
    </location>
</feature>
<accession>A0A5C7EHL8</accession>
<gene>
    <name evidence="2" type="ORF">FR698_13500</name>
</gene>
<evidence type="ECO:0008006" key="4">
    <source>
        <dbReference type="Google" id="ProtNLM"/>
    </source>
</evidence>
<sequence length="411" mass="44748">MELVERQGAGQGSRIAQLGGDAVTLAGATSHGEPLGKAQQESGDQLPDAPGAELSLTYVGMIGVSTAEDATLAILQGGAHEANRNARPLHLFTLHPRVAFIRNAAVEASAMLRASPGDGITAELEEAYLILGDGRDHPQLKLGRFFAEVGRFNPEHFEDSHFVDKPVIHTRLFGPEQLSNGGIRILWPFSGTYRLFYGVQSARGETASSFLFEPGEEVGGHGLIARRSRGLRERLHWVRGETEGTLSEGSRVVSGLTALWGPNASGMTTTTSIIEADVELRRTPGPGPLGGLTSFRLEALGRRYEAGDPGNADRETLRDWGLVVQGVWRLERTLAAGMRLEYADGRNGKTPDPERSRRMRATASLTRFLGRYVGLRVQYNRDWPTGLQGAENSFWLQLKLTTERVDAAYAH</sequence>
<keyword evidence="3" id="KW-1185">Reference proteome</keyword>
<evidence type="ECO:0000256" key="1">
    <source>
        <dbReference type="SAM" id="MobiDB-lite"/>
    </source>
</evidence>
<dbReference type="OrthoDB" id="9788733at2"/>
<evidence type="ECO:0000313" key="2">
    <source>
        <dbReference type="EMBL" id="TXF10831.1"/>
    </source>
</evidence>
<comment type="caution">
    <text evidence="2">The sequence shown here is derived from an EMBL/GenBank/DDBJ whole genome shotgun (WGS) entry which is preliminary data.</text>
</comment>
<name>A0A5C7EHL8_9PROT</name>